<proteinExistence type="inferred from homology"/>
<comment type="caution">
    <text evidence="15">The sequence shown here is derived from an EMBL/GenBank/DDBJ whole genome shotgun (WGS) entry which is preliminary data.</text>
</comment>
<dbReference type="GO" id="GO:0044718">
    <property type="term" value="P:siderophore transmembrane transport"/>
    <property type="evidence" value="ECO:0007669"/>
    <property type="project" value="TreeGrafter"/>
</dbReference>
<evidence type="ECO:0000259" key="14">
    <source>
        <dbReference type="Pfam" id="PF07715"/>
    </source>
</evidence>
<keyword evidence="16" id="KW-1185">Reference proteome</keyword>
<evidence type="ECO:0000256" key="12">
    <source>
        <dbReference type="SAM" id="SignalP"/>
    </source>
</evidence>
<dbReference type="PANTHER" id="PTHR30069">
    <property type="entry name" value="TONB-DEPENDENT OUTER MEMBRANE RECEPTOR"/>
    <property type="match status" value="1"/>
</dbReference>
<evidence type="ECO:0000256" key="3">
    <source>
        <dbReference type="ARBA" id="ARBA00022452"/>
    </source>
</evidence>
<evidence type="ECO:0000256" key="4">
    <source>
        <dbReference type="ARBA" id="ARBA00022692"/>
    </source>
</evidence>
<keyword evidence="9 10" id="KW-0998">Cell outer membrane</keyword>
<dbReference type="Proteomes" id="UP000323324">
    <property type="component" value="Unassembled WGS sequence"/>
</dbReference>
<feature type="domain" description="TonB-dependent receptor plug" evidence="14">
    <location>
        <begin position="53"/>
        <end position="144"/>
    </location>
</feature>
<keyword evidence="8 15" id="KW-0675">Receptor</keyword>
<dbReference type="InterPro" id="IPR039426">
    <property type="entry name" value="TonB-dep_rcpt-like"/>
</dbReference>
<keyword evidence="4 10" id="KW-0812">Transmembrane</keyword>
<organism evidence="15 16">
    <name type="scientific">Bizionia saleffrena</name>
    <dbReference type="NCBI Taxonomy" id="291189"/>
    <lineage>
        <taxon>Bacteria</taxon>
        <taxon>Pseudomonadati</taxon>
        <taxon>Bacteroidota</taxon>
        <taxon>Flavobacteriia</taxon>
        <taxon>Flavobacteriales</taxon>
        <taxon>Flavobacteriaceae</taxon>
        <taxon>Bizionia</taxon>
    </lineage>
</organism>
<name>A0A8H2QMG4_9FLAO</name>
<protein>
    <submittedName>
        <fullName evidence="15">TonB-dependent receptor</fullName>
    </submittedName>
</protein>
<dbReference type="InterPro" id="IPR012910">
    <property type="entry name" value="Plug_dom"/>
</dbReference>
<evidence type="ECO:0000256" key="9">
    <source>
        <dbReference type="ARBA" id="ARBA00023237"/>
    </source>
</evidence>
<dbReference type="RefSeq" id="WP_148368704.1">
    <property type="nucleotide sequence ID" value="NZ_VSKM01000003.1"/>
</dbReference>
<dbReference type="SUPFAM" id="SSF56935">
    <property type="entry name" value="Porins"/>
    <property type="match status" value="1"/>
</dbReference>
<reference evidence="15 16" key="1">
    <citation type="submission" date="2019-08" db="EMBL/GenBank/DDBJ databases">
        <title>Genomes of Antarctic Bizionia species.</title>
        <authorList>
            <person name="Bowman J.P."/>
        </authorList>
    </citation>
    <scope>NUCLEOTIDE SEQUENCE [LARGE SCALE GENOMIC DNA]</scope>
    <source>
        <strain evidence="15 16">HFD</strain>
    </source>
</reference>
<dbReference type="InterPro" id="IPR036942">
    <property type="entry name" value="Beta-barrel_TonB_sf"/>
</dbReference>
<feature type="signal peptide" evidence="12">
    <location>
        <begin position="1"/>
        <end position="21"/>
    </location>
</feature>
<dbReference type="Pfam" id="PF00593">
    <property type="entry name" value="TonB_dep_Rec_b-barrel"/>
    <property type="match status" value="1"/>
</dbReference>
<dbReference type="Gene3D" id="2.40.170.20">
    <property type="entry name" value="TonB-dependent receptor, beta-barrel domain"/>
    <property type="match status" value="1"/>
</dbReference>
<accession>A0A8H2QMG4</accession>
<dbReference type="Gene3D" id="2.170.130.10">
    <property type="entry name" value="TonB-dependent receptor, plug domain"/>
    <property type="match status" value="1"/>
</dbReference>
<keyword evidence="7 10" id="KW-0472">Membrane</keyword>
<keyword evidence="6 11" id="KW-0798">TonB box</keyword>
<evidence type="ECO:0000259" key="13">
    <source>
        <dbReference type="Pfam" id="PF00593"/>
    </source>
</evidence>
<evidence type="ECO:0000256" key="2">
    <source>
        <dbReference type="ARBA" id="ARBA00022448"/>
    </source>
</evidence>
<dbReference type="PROSITE" id="PS52016">
    <property type="entry name" value="TONB_DEPENDENT_REC_3"/>
    <property type="match status" value="1"/>
</dbReference>
<evidence type="ECO:0000256" key="5">
    <source>
        <dbReference type="ARBA" id="ARBA00022729"/>
    </source>
</evidence>
<evidence type="ECO:0000256" key="11">
    <source>
        <dbReference type="RuleBase" id="RU003357"/>
    </source>
</evidence>
<dbReference type="GO" id="GO:0009279">
    <property type="term" value="C:cell outer membrane"/>
    <property type="evidence" value="ECO:0007669"/>
    <property type="project" value="UniProtKB-SubCell"/>
</dbReference>
<keyword evidence="3 10" id="KW-1134">Transmembrane beta strand</keyword>
<dbReference type="InterPro" id="IPR000531">
    <property type="entry name" value="Beta-barrel_TonB"/>
</dbReference>
<dbReference type="EMBL" id="VSKM01000003">
    <property type="protein sequence ID" value="TYB77415.1"/>
    <property type="molecule type" value="Genomic_DNA"/>
</dbReference>
<dbReference type="AlphaFoldDB" id="A0A8H2QMG4"/>
<evidence type="ECO:0000256" key="8">
    <source>
        <dbReference type="ARBA" id="ARBA00023170"/>
    </source>
</evidence>
<dbReference type="Pfam" id="PF07715">
    <property type="entry name" value="Plug"/>
    <property type="match status" value="1"/>
</dbReference>
<comment type="subcellular location">
    <subcellularLocation>
        <location evidence="1 10">Cell outer membrane</location>
        <topology evidence="1 10">Multi-pass membrane protein</topology>
    </subcellularLocation>
</comment>
<dbReference type="InterPro" id="IPR037066">
    <property type="entry name" value="Plug_dom_sf"/>
</dbReference>
<feature type="domain" description="TonB-dependent receptor-like beta-barrel" evidence="13">
    <location>
        <begin position="176"/>
        <end position="590"/>
    </location>
</feature>
<evidence type="ECO:0000313" key="15">
    <source>
        <dbReference type="EMBL" id="TYB77415.1"/>
    </source>
</evidence>
<gene>
    <name evidence="15" type="ORF">ES676_03730</name>
</gene>
<keyword evidence="2 10" id="KW-0813">Transport</keyword>
<keyword evidence="5 12" id="KW-0732">Signal</keyword>
<dbReference type="PANTHER" id="PTHR30069:SF29">
    <property type="entry name" value="HEMOGLOBIN AND HEMOGLOBIN-HAPTOGLOBIN-BINDING PROTEIN 1-RELATED"/>
    <property type="match status" value="1"/>
</dbReference>
<dbReference type="GO" id="GO:0015344">
    <property type="term" value="F:siderophore uptake transmembrane transporter activity"/>
    <property type="evidence" value="ECO:0007669"/>
    <property type="project" value="TreeGrafter"/>
</dbReference>
<comment type="similarity">
    <text evidence="10 11">Belongs to the TonB-dependent receptor family.</text>
</comment>
<evidence type="ECO:0000313" key="16">
    <source>
        <dbReference type="Proteomes" id="UP000323324"/>
    </source>
</evidence>
<evidence type="ECO:0000256" key="6">
    <source>
        <dbReference type="ARBA" id="ARBA00023077"/>
    </source>
</evidence>
<evidence type="ECO:0000256" key="10">
    <source>
        <dbReference type="PROSITE-ProRule" id="PRU01360"/>
    </source>
</evidence>
<evidence type="ECO:0000256" key="1">
    <source>
        <dbReference type="ARBA" id="ARBA00004571"/>
    </source>
</evidence>
<evidence type="ECO:0000256" key="7">
    <source>
        <dbReference type="ARBA" id="ARBA00023136"/>
    </source>
</evidence>
<feature type="chain" id="PRO_5034921942" evidence="12">
    <location>
        <begin position="22"/>
        <end position="616"/>
    </location>
</feature>
<sequence length="616" mass="69808">MKNIICLFLFLSVCVSGIAQTPIDSIQTLDEVVLSDSKLKHYAPGFKIEVLNDSILRTNANSLTGVLAFNSNLYFKENGYGMVSSPSFRGTNASQTAVIWNGIPINSQLNGQTDFNTINTTNYDDIAIRSGGGSVQYGSGAIGGSIHLNNTLNFKSHFDTHIRTGYGSFDTKKGSVSSSFGSNRWSAKVGVAYVDSENDYEYLDTSKKNVNGAFNNLDFNFNLGYFILDNDVLKLYQQSFRSDRDFSGTIATPGQSRYEDKNYRTLLEWSHLAKMFNYQVKVAHLQENFKYFGTQSTVNYSFGKVNTFIVKPTFNFRFSEKIKLKTSIDYTKYEAEGTSFGSPSRFNVSATALLNHKVTKAFSYGVNLRKDFTSTFNNPLVFSVDTEYAVTNNYKLQLNGSRNYRVPTFNDLYWQPGGNLDLIPESSYQVDFGQQLDLGFGQLKVNGYYITTKDLIVWKPNKVGIWSPVNIAESNSYGAEVELHSHFHFNSHYFKINSHYSYTVSEDATTKKQLIYVPFHKANISVAYNYKRISLFFQHVFNGEVFTSEDNLKGRFFSLKAYDVSNIGFDFAVLKNSNRQLSLGGRVNNLFDKAYQNIAFRPMPNRNFNIQLNYKF</sequence>